<organism evidence="6 7">
    <name type="scientific">Wenzhouxiangella marina</name>
    <dbReference type="NCBI Taxonomy" id="1579979"/>
    <lineage>
        <taxon>Bacteria</taxon>
        <taxon>Pseudomonadati</taxon>
        <taxon>Pseudomonadota</taxon>
        <taxon>Gammaproteobacteria</taxon>
        <taxon>Chromatiales</taxon>
        <taxon>Wenzhouxiangellaceae</taxon>
        <taxon>Wenzhouxiangella</taxon>
    </lineage>
</organism>
<keyword evidence="2" id="KW-0547">Nucleotide-binding</keyword>
<dbReference type="Proteomes" id="UP000066624">
    <property type="component" value="Chromosome"/>
</dbReference>
<name>A0A0K0XVH9_9GAMM</name>
<dbReference type="RefSeq" id="WP_049725255.1">
    <property type="nucleotide sequence ID" value="NZ_CP012154.1"/>
</dbReference>
<proteinExistence type="predicted"/>
<dbReference type="InterPro" id="IPR011009">
    <property type="entry name" value="Kinase-like_dom_sf"/>
</dbReference>
<reference evidence="6 7" key="1">
    <citation type="submission" date="2015-07" db="EMBL/GenBank/DDBJ databases">
        <authorList>
            <person name="Noorani M."/>
        </authorList>
    </citation>
    <scope>NUCLEOTIDE SEQUENCE [LARGE SCALE GENOMIC DNA]</scope>
    <source>
        <strain evidence="6 7">KCTC 42284</strain>
    </source>
</reference>
<dbReference type="PROSITE" id="PS50011">
    <property type="entry name" value="PROTEIN_KINASE_DOM"/>
    <property type="match status" value="1"/>
</dbReference>
<protein>
    <recommendedName>
        <fullName evidence="5">Protein kinase domain-containing protein</fullName>
    </recommendedName>
</protein>
<dbReference type="STRING" id="1579979.WM2015_1257"/>
<sequence>MASRPQASDQGLLSLAVRAGRLEPGQRDAFLRRELEDRPELLEQAESLVRLLEEATCAPTVARAGEAVSALPTIPGFELNELVGHGGMGSVYRARQLHPDREVAIKLIRADLMSAEARQRLVQEADLLGRLNHPSIARIHAAGTVDSAAGAQPWLAMELIDGLPLDAYLQSRSLSNREVIELIGAIADGVAHAHQQGVIHRDLKPANVLVDEAGHPHVLDFGVARLTDVDPGQASTLIQTGELVGTLGYMAPEQIDGRADTRSDIHALGVMLYQAFAGRLPIVLTGLSLIDALARLAQDEPDPLRRLRPDLDPELDALVMQALARDPDERYASVAQFREDMQRWLDHRPLLARSPGRWRRARLFVRRHRLGVGAAAAVGLAVLTGTALAVHFAWRESQARFEAELRAEQLSAVNQFIRDMLLAADPDNTLGERVTLVEALNEAARMLPLDQQMDPLVRAELHRTMGSILLNLGRTEDGSEQLDFANAIFLDHPGAPGQEPDLARIEQARAALEAGGIEAALELTGQLESRMQSYPRGHHVRNHWVAVRTRALLDAGQLDLAESLVGAQAAEAEEVLGASHNDTLVLKNSLAVIAARRGDHARELSIAQSIVDGRIDRFGSDHPQTLSAMNNLASALTNAGRIEAADALVRDTLARRQRVLGEEHPSTIVSRNNLAALLIMQGQAEAAEPEARAVLDWNERRLGPLHPNTLTARNILAFLLEDQGRLDEAEPLYREVLSRVQASDDDGLRTQMLGVANNLGMLLLNRGQPEAAVTEFELLLQEAERLLGAEHVSYAVFRANYGWCLAGAGRTREARLHLGESLAALEPALGSDHPRVAQVRQRLASLDG</sequence>
<dbReference type="InterPro" id="IPR011990">
    <property type="entry name" value="TPR-like_helical_dom_sf"/>
</dbReference>
<evidence type="ECO:0000259" key="5">
    <source>
        <dbReference type="PROSITE" id="PS50011"/>
    </source>
</evidence>
<dbReference type="PROSITE" id="PS00108">
    <property type="entry name" value="PROTEIN_KINASE_ST"/>
    <property type="match status" value="1"/>
</dbReference>
<dbReference type="PROSITE" id="PS00107">
    <property type="entry name" value="PROTEIN_KINASE_ATP"/>
    <property type="match status" value="1"/>
</dbReference>
<evidence type="ECO:0000256" key="4">
    <source>
        <dbReference type="ARBA" id="ARBA00022840"/>
    </source>
</evidence>
<gene>
    <name evidence="6" type="ORF">WM2015_1257</name>
</gene>
<evidence type="ECO:0000256" key="3">
    <source>
        <dbReference type="ARBA" id="ARBA00022777"/>
    </source>
</evidence>
<dbReference type="Pfam" id="PF13374">
    <property type="entry name" value="TPR_10"/>
    <property type="match status" value="1"/>
</dbReference>
<dbReference type="SUPFAM" id="SSF48452">
    <property type="entry name" value="TPR-like"/>
    <property type="match status" value="2"/>
</dbReference>
<dbReference type="SMART" id="SM00220">
    <property type="entry name" value="S_TKc"/>
    <property type="match status" value="1"/>
</dbReference>
<dbReference type="Gene3D" id="3.30.200.20">
    <property type="entry name" value="Phosphorylase Kinase, domain 1"/>
    <property type="match status" value="1"/>
</dbReference>
<dbReference type="InterPro" id="IPR017441">
    <property type="entry name" value="Protein_kinase_ATP_BS"/>
</dbReference>
<feature type="domain" description="Protein kinase" evidence="5">
    <location>
        <begin position="77"/>
        <end position="345"/>
    </location>
</feature>
<dbReference type="PANTHER" id="PTHR43289:SF34">
    <property type="entry name" value="SERINE_THREONINE-PROTEIN KINASE YBDM-RELATED"/>
    <property type="match status" value="1"/>
</dbReference>
<keyword evidence="7" id="KW-1185">Reference proteome</keyword>
<dbReference type="Gene3D" id="1.25.40.10">
    <property type="entry name" value="Tetratricopeptide repeat domain"/>
    <property type="match status" value="2"/>
</dbReference>
<dbReference type="OrthoDB" id="5772846at2"/>
<dbReference type="Pfam" id="PF13424">
    <property type="entry name" value="TPR_12"/>
    <property type="match status" value="2"/>
</dbReference>
<evidence type="ECO:0000256" key="1">
    <source>
        <dbReference type="ARBA" id="ARBA00022679"/>
    </source>
</evidence>
<evidence type="ECO:0000313" key="7">
    <source>
        <dbReference type="Proteomes" id="UP000066624"/>
    </source>
</evidence>
<dbReference type="InterPro" id="IPR008271">
    <property type="entry name" value="Ser/Thr_kinase_AS"/>
</dbReference>
<dbReference type="Gene3D" id="1.10.510.10">
    <property type="entry name" value="Transferase(Phosphotransferase) domain 1"/>
    <property type="match status" value="1"/>
</dbReference>
<dbReference type="PANTHER" id="PTHR43289">
    <property type="entry name" value="MITOGEN-ACTIVATED PROTEIN KINASE KINASE KINASE 20-RELATED"/>
    <property type="match status" value="1"/>
</dbReference>
<dbReference type="InterPro" id="IPR000719">
    <property type="entry name" value="Prot_kinase_dom"/>
</dbReference>
<evidence type="ECO:0000256" key="2">
    <source>
        <dbReference type="ARBA" id="ARBA00022741"/>
    </source>
</evidence>
<dbReference type="EMBL" id="CP012154">
    <property type="protein sequence ID" value="AKS41631.1"/>
    <property type="molecule type" value="Genomic_DNA"/>
</dbReference>
<dbReference type="AlphaFoldDB" id="A0A0K0XVH9"/>
<evidence type="ECO:0000313" key="6">
    <source>
        <dbReference type="EMBL" id="AKS41631.1"/>
    </source>
</evidence>
<dbReference type="GO" id="GO:0005524">
    <property type="term" value="F:ATP binding"/>
    <property type="evidence" value="ECO:0007669"/>
    <property type="project" value="UniProtKB-UniRule"/>
</dbReference>
<dbReference type="PATRIC" id="fig|1579979.3.peg.1289"/>
<keyword evidence="4" id="KW-0067">ATP-binding</keyword>
<dbReference type="KEGG" id="wma:WM2015_1257"/>
<dbReference type="CDD" id="cd14014">
    <property type="entry name" value="STKc_PknB_like"/>
    <property type="match status" value="1"/>
</dbReference>
<dbReference type="GO" id="GO:0004674">
    <property type="term" value="F:protein serine/threonine kinase activity"/>
    <property type="evidence" value="ECO:0007669"/>
    <property type="project" value="TreeGrafter"/>
</dbReference>
<dbReference type="SUPFAM" id="SSF56112">
    <property type="entry name" value="Protein kinase-like (PK-like)"/>
    <property type="match status" value="1"/>
</dbReference>
<dbReference type="Pfam" id="PF00069">
    <property type="entry name" value="Pkinase"/>
    <property type="match status" value="1"/>
</dbReference>
<keyword evidence="3" id="KW-0418">Kinase</keyword>
<keyword evidence="1" id="KW-0808">Transferase</keyword>
<accession>A0A0K0XVH9</accession>